<proteinExistence type="predicted"/>
<sequence>MWILTLDGGGSKTLARLTNSRNGQFWQQQAGPASLTNNFELAISNIRQLSQQLCQQAAVSPEQITAVMGLAGAGNPQQQQHAVALLQRDYRQLLLTTDARTSLYGANLGQPVLVVALGTGSVAMRLLSNGQEQQIGGWGFNIGDEGGGAWLGKQVVRELLWQVDSLAGVQSPLLQAVANNIGTTAEQLLPWLKQASPTDYADFAPLVFQYASQCPLALMLRQRHIDAVEQLLWQGLETFSLPVVLLGGLASITAPLLSPACQALLQAAKGTALDGAFLLAQQLMSNVSEPLHENH</sequence>
<dbReference type="EMBL" id="CAAJGR010000077">
    <property type="protein sequence ID" value="VHO02767.1"/>
    <property type="molecule type" value="Genomic_DNA"/>
</dbReference>
<dbReference type="InterPro" id="IPR043129">
    <property type="entry name" value="ATPase_NBD"/>
</dbReference>
<accession>A0A486XN05</accession>
<protein>
    <submittedName>
        <fullName evidence="2">N-acetylglucosamine kinase of eukaryotic type</fullName>
        <ecNumber evidence="2">2.7.1.59</ecNumber>
    </submittedName>
</protein>
<feature type="domain" description="ATPase BadF/BadG/BcrA/BcrD type" evidence="1">
    <location>
        <begin position="6"/>
        <end position="212"/>
    </location>
</feature>
<keyword evidence="2" id="KW-0418">Kinase</keyword>
<dbReference type="SUPFAM" id="SSF53067">
    <property type="entry name" value="Actin-like ATPase domain"/>
    <property type="match status" value="2"/>
</dbReference>
<dbReference type="PANTHER" id="PTHR43190:SF3">
    <property type="entry name" value="N-ACETYL-D-GLUCOSAMINE KINASE"/>
    <property type="match status" value="1"/>
</dbReference>
<gene>
    <name evidence="2" type="ORF">BAL341_1001</name>
</gene>
<dbReference type="EC" id="2.7.1.59" evidence="2"/>
<dbReference type="Gene3D" id="3.30.420.40">
    <property type="match status" value="2"/>
</dbReference>
<dbReference type="PANTHER" id="PTHR43190">
    <property type="entry name" value="N-ACETYL-D-GLUCOSAMINE KINASE"/>
    <property type="match status" value="1"/>
</dbReference>
<organism evidence="2">
    <name type="scientific">Rheinheimera sp. BAL341</name>
    <dbReference type="NCBI Taxonomy" id="1708203"/>
    <lineage>
        <taxon>Bacteria</taxon>
        <taxon>Pseudomonadati</taxon>
        <taxon>Pseudomonadota</taxon>
        <taxon>Gammaproteobacteria</taxon>
        <taxon>Chromatiales</taxon>
        <taxon>Chromatiaceae</taxon>
        <taxon>Rheinheimera</taxon>
    </lineage>
</organism>
<dbReference type="InterPro" id="IPR002731">
    <property type="entry name" value="ATPase_BadF"/>
</dbReference>
<name>A0A486XN05_9GAMM</name>
<evidence type="ECO:0000259" key="1">
    <source>
        <dbReference type="Pfam" id="PF01869"/>
    </source>
</evidence>
<dbReference type="CDD" id="cd24082">
    <property type="entry name" value="ASKHA_NBD_GspK-like"/>
    <property type="match status" value="1"/>
</dbReference>
<keyword evidence="2" id="KW-0808">Transferase</keyword>
<dbReference type="InterPro" id="IPR052519">
    <property type="entry name" value="Euk-type_GlcNAc_Kinase"/>
</dbReference>
<dbReference type="GO" id="GO:0045127">
    <property type="term" value="F:N-acetylglucosamine kinase activity"/>
    <property type="evidence" value="ECO:0007669"/>
    <property type="project" value="UniProtKB-EC"/>
</dbReference>
<evidence type="ECO:0000313" key="2">
    <source>
        <dbReference type="EMBL" id="VHO02767.1"/>
    </source>
</evidence>
<reference evidence="2" key="1">
    <citation type="submission" date="2019-04" db="EMBL/GenBank/DDBJ databases">
        <authorList>
            <person name="Brambilla D."/>
        </authorList>
    </citation>
    <scope>NUCLEOTIDE SEQUENCE</scope>
    <source>
        <strain evidence="2">BAL1</strain>
    </source>
</reference>
<dbReference type="AlphaFoldDB" id="A0A486XN05"/>
<dbReference type="Pfam" id="PF01869">
    <property type="entry name" value="BcrAD_BadFG"/>
    <property type="match status" value="1"/>
</dbReference>